<feature type="signal peptide" evidence="1">
    <location>
        <begin position="1"/>
        <end position="23"/>
    </location>
</feature>
<accession>A0A920CSF8</accession>
<reference evidence="2 3" key="1">
    <citation type="submission" date="2021-03" db="EMBL/GenBank/DDBJ databases">
        <title>Antimicrobial resistance genes in bacteria isolated from Japanese honey, and their potential for conferring macrolide and lincosamide resistance in the American foulbrood pathogen Paenibacillus larvae.</title>
        <authorList>
            <person name="Okamoto M."/>
            <person name="Kumagai M."/>
            <person name="Kanamori H."/>
            <person name="Takamatsu D."/>
        </authorList>
    </citation>
    <scope>NUCLEOTIDE SEQUENCE [LARGE SCALE GENOMIC DNA]</scope>
    <source>
        <strain evidence="2 3">J34TS1</strain>
    </source>
</reference>
<protein>
    <submittedName>
        <fullName evidence="2">Uncharacterized protein</fullName>
    </submittedName>
</protein>
<evidence type="ECO:0000313" key="3">
    <source>
        <dbReference type="Proteomes" id="UP000682811"/>
    </source>
</evidence>
<comment type="caution">
    <text evidence="2">The sequence shown here is derived from an EMBL/GenBank/DDBJ whole genome shotgun (WGS) entry which is preliminary data.</text>
</comment>
<dbReference type="Proteomes" id="UP000682811">
    <property type="component" value="Unassembled WGS sequence"/>
</dbReference>
<feature type="chain" id="PRO_5036758902" evidence="1">
    <location>
        <begin position="24"/>
        <end position="247"/>
    </location>
</feature>
<proteinExistence type="predicted"/>
<keyword evidence="3" id="KW-1185">Reference proteome</keyword>
<organism evidence="2 3">
    <name type="scientific">Paenibacillus azoreducens</name>
    <dbReference type="NCBI Taxonomy" id="116718"/>
    <lineage>
        <taxon>Bacteria</taxon>
        <taxon>Bacillati</taxon>
        <taxon>Bacillota</taxon>
        <taxon>Bacilli</taxon>
        <taxon>Bacillales</taxon>
        <taxon>Paenibacillaceae</taxon>
        <taxon>Paenibacillus</taxon>
    </lineage>
</organism>
<name>A0A920CSF8_9BACL</name>
<dbReference type="AlphaFoldDB" id="A0A920CSF8"/>
<evidence type="ECO:0000313" key="2">
    <source>
        <dbReference type="EMBL" id="GIO47322.1"/>
    </source>
</evidence>
<dbReference type="RefSeq" id="WP_212978194.1">
    <property type="nucleotide sequence ID" value="NZ_AP025343.1"/>
</dbReference>
<evidence type="ECO:0000256" key="1">
    <source>
        <dbReference type="SAM" id="SignalP"/>
    </source>
</evidence>
<gene>
    <name evidence="2" type="ORF">J34TS1_20870</name>
</gene>
<sequence length="247" mass="27579">MKKLILSLLSTILLLSLSVPAFASENNKSQGEFEQFKIDLLEAELSGNDKLAEDYVSENPEFVAQYLKTDAFNSEKVNDKLKNSGLGPNGTVLLVMDDNSFVRVTTKTKPIVDESTPKKLTRDFSTNDYSREYDMSGTKWNTDYVYEVGRGVATLCLNTYYQIGSKMDIYAYDAGGTKGSVGVSVSHNLSLSGNKTATARVRGDYTLNYFGSNQHYTLYTEIGFLQAYLEADGYYYVDYYVDSWASA</sequence>
<keyword evidence="1" id="KW-0732">Signal</keyword>
<dbReference type="EMBL" id="BORT01000007">
    <property type="protein sequence ID" value="GIO47322.1"/>
    <property type="molecule type" value="Genomic_DNA"/>
</dbReference>